<accession>A0A067RQI2</accession>
<dbReference type="AlphaFoldDB" id="A0A067RQI2"/>
<dbReference type="InParanoid" id="A0A067RQI2"/>
<dbReference type="EMBL" id="KK852527">
    <property type="protein sequence ID" value="KDR22004.1"/>
    <property type="molecule type" value="Genomic_DNA"/>
</dbReference>
<sequence>MWKCISHLKKRDENQDVWSTSLESDVEVVLPHGDQPPMQVNSWLSSEIMGPPQVYPEAPPPTYSNLVLNKKSSLKMNIHDIKHKVFVITT</sequence>
<organism evidence="1 2">
    <name type="scientific">Zootermopsis nevadensis</name>
    <name type="common">Dampwood termite</name>
    <dbReference type="NCBI Taxonomy" id="136037"/>
    <lineage>
        <taxon>Eukaryota</taxon>
        <taxon>Metazoa</taxon>
        <taxon>Ecdysozoa</taxon>
        <taxon>Arthropoda</taxon>
        <taxon>Hexapoda</taxon>
        <taxon>Insecta</taxon>
        <taxon>Pterygota</taxon>
        <taxon>Neoptera</taxon>
        <taxon>Polyneoptera</taxon>
        <taxon>Dictyoptera</taxon>
        <taxon>Blattodea</taxon>
        <taxon>Blattoidea</taxon>
        <taxon>Termitoidae</taxon>
        <taxon>Termopsidae</taxon>
        <taxon>Zootermopsis</taxon>
    </lineage>
</organism>
<name>A0A067RQI2_ZOONE</name>
<reference evidence="1 2" key="1">
    <citation type="journal article" date="2014" name="Nat. Commun.">
        <title>Molecular traces of alternative social organization in a termite genome.</title>
        <authorList>
            <person name="Terrapon N."/>
            <person name="Li C."/>
            <person name="Robertson H.M."/>
            <person name="Ji L."/>
            <person name="Meng X."/>
            <person name="Booth W."/>
            <person name="Chen Z."/>
            <person name="Childers C.P."/>
            <person name="Glastad K.M."/>
            <person name="Gokhale K."/>
            <person name="Gowin J."/>
            <person name="Gronenberg W."/>
            <person name="Hermansen R.A."/>
            <person name="Hu H."/>
            <person name="Hunt B.G."/>
            <person name="Huylmans A.K."/>
            <person name="Khalil S.M."/>
            <person name="Mitchell R.D."/>
            <person name="Munoz-Torres M.C."/>
            <person name="Mustard J.A."/>
            <person name="Pan H."/>
            <person name="Reese J.T."/>
            <person name="Scharf M.E."/>
            <person name="Sun F."/>
            <person name="Vogel H."/>
            <person name="Xiao J."/>
            <person name="Yang W."/>
            <person name="Yang Z."/>
            <person name="Yang Z."/>
            <person name="Zhou J."/>
            <person name="Zhu J."/>
            <person name="Brent C.S."/>
            <person name="Elsik C.G."/>
            <person name="Goodisman M.A."/>
            <person name="Liberles D.A."/>
            <person name="Roe R.M."/>
            <person name="Vargo E.L."/>
            <person name="Vilcinskas A."/>
            <person name="Wang J."/>
            <person name="Bornberg-Bauer E."/>
            <person name="Korb J."/>
            <person name="Zhang G."/>
            <person name="Liebig J."/>
        </authorList>
    </citation>
    <scope>NUCLEOTIDE SEQUENCE [LARGE SCALE GENOMIC DNA]</scope>
    <source>
        <tissue evidence="1">Whole organism</tissue>
    </source>
</reference>
<proteinExistence type="predicted"/>
<evidence type="ECO:0000313" key="2">
    <source>
        <dbReference type="Proteomes" id="UP000027135"/>
    </source>
</evidence>
<protein>
    <submittedName>
        <fullName evidence="1">Uncharacterized protein</fullName>
    </submittedName>
</protein>
<gene>
    <name evidence="1" type="ORF">L798_03027</name>
</gene>
<keyword evidence="2" id="KW-1185">Reference proteome</keyword>
<dbReference type="Proteomes" id="UP000027135">
    <property type="component" value="Unassembled WGS sequence"/>
</dbReference>
<evidence type="ECO:0000313" key="1">
    <source>
        <dbReference type="EMBL" id="KDR22004.1"/>
    </source>
</evidence>